<accession>A0A7J4D0Z9</accession>
<name>A0A7J4D0Z9_9ARCH</name>
<dbReference type="Proteomes" id="UP000589132">
    <property type="component" value="Unassembled WGS sequence"/>
</dbReference>
<comment type="caution">
    <text evidence="1">The sequence shown here is derived from an EMBL/GenBank/DDBJ whole genome shotgun (WGS) entry which is preliminary data.</text>
</comment>
<organism evidence="1 2">
    <name type="scientific">Marine Group III euryarchaeote</name>
    <dbReference type="NCBI Taxonomy" id="2173149"/>
    <lineage>
        <taxon>Archaea</taxon>
        <taxon>Methanobacteriati</taxon>
        <taxon>Thermoplasmatota</taxon>
        <taxon>Thermoplasmata</taxon>
        <taxon>Candidatus Thermoprofundales</taxon>
    </lineage>
</organism>
<dbReference type="EMBL" id="DTTC01000171">
    <property type="protein sequence ID" value="HIA98080.1"/>
    <property type="molecule type" value="Genomic_DNA"/>
</dbReference>
<reference evidence="2" key="1">
    <citation type="journal article" date="2019" name="bioRxiv">
        <title>Genome diversification in globally distributed novel marine Proteobacteria is linked to environmental adaptation.</title>
        <authorList>
            <person name="Zhou Z."/>
            <person name="Tran P.Q."/>
            <person name="Kieft K."/>
            <person name="Anantharaman K."/>
        </authorList>
    </citation>
    <scope>NUCLEOTIDE SEQUENCE [LARGE SCALE GENOMIC DNA]</scope>
</reference>
<sequence>MKKVGKRGSSYISDDSKYGMFVDRTWEMLPLPVRLVGRDSLGYDTAMFTLRNTVFGKDDNEPEIDKNDEGIIKKTIKGMFR</sequence>
<proteinExistence type="predicted"/>
<evidence type="ECO:0000313" key="1">
    <source>
        <dbReference type="EMBL" id="HIA98080.1"/>
    </source>
</evidence>
<evidence type="ECO:0000313" key="2">
    <source>
        <dbReference type="Proteomes" id="UP000589132"/>
    </source>
</evidence>
<gene>
    <name evidence="1" type="ORF">EYO15_02735</name>
</gene>
<dbReference type="AlphaFoldDB" id="A0A7J4D0Z9"/>
<protein>
    <submittedName>
        <fullName evidence="1">Uncharacterized protein</fullName>
    </submittedName>
</protein>